<feature type="transmembrane region" description="Helical" evidence="1">
    <location>
        <begin position="435"/>
        <end position="453"/>
    </location>
</feature>
<reference evidence="2" key="2">
    <citation type="submission" date="2020-09" db="EMBL/GenBank/DDBJ databases">
        <authorList>
            <person name="Sun Q."/>
            <person name="Zhou Y."/>
        </authorList>
    </citation>
    <scope>NUCLEOTIDE SEQUENCE</scope>
    <source>
        <strain evidence="2">CGMCC 1.12921</strain>
    </source>
</reference>
<feature type="transmembrane region" description="Helical" evidence="1">
    <location>
        <begin position="276"/>
        <end position="296"/>
    </location>
</feature>
<evidence type="ECO:0000313" key="3">
    <source>
        <dbReference type="Proteomes" id="UP000613582"/>
    </source>
</evidence>
<dbReference type="EMBL" id="BMGH01000001">
    <property type="protein sequence ID" value="GGC95366.1"/>
    <property type="molecule type" value="Genomic_DNA"/>
</dbReference>
<name>A0A8J2Y6X9_9PROT</name>
<dbReference type="AlphaFoldDB" id="A0A8J2Y6X9"/>
<dbReference type="GO" id="GO:1902604">
    <property type="term" value="P:p-aminobenzoyl-glutamate transmembrane transport"/>
    <property type="evidence" value="ECO:0007669"/>
    <property type="project" value="InterPro"/>
</dbReference>
<sequence length="540" mass="57023">MAADAPTAAPKQKGFLGWVEKTGNKLPDPVFIFFYLIGALIVISLICWALGVSATHPTLVGEDGNPVVISAVALLSGDNIRRLWVEMPETFTHFHPLGYVLVVMLGAGVAERSGLFASAMRAAVRNAPKFLLTPVVALVAMIGNHAADAGYVVLIPLAGVLFAAAGRHPLAGIAAAFAGVSGGFSANIAPGQLDALLFGITEAAVEGSSLDPNWIANIAGNTYFIQGMTILFLPIIWFVTDVMIEPRLGKYQGGGDAAKTLGDEDKPLTADQKKGLGRAGLAVLGVIVLWLIFTFAPTTPLIDETACPAAVAAAGDCNPISNWNPFFSSLVAAFFILFLAAGWAYGAAAGTIRNHRDLVEMMADAMKDLGYYLVLAFAAAHFVAMFNWSNLGLISAVHGANAIQSTGLPLPILLVLIVLFTGLINLFVGSASAKWALLAPVLVPMLMLLGISPEGATAAYRVGDSATNIITPLMVYFPLILIFCQRWQKDFGLGSLTAMMLPYSVWLMIGGIALTFFWVWVGWPLGPGADMTYTLPTVTP</sequence>
<organism evidence="2 3">
    <name type="scientific">Aquisalinus flavus</name>
    <dbReference type="NCBI Taxonomy" id="1526572"/>
    <lineage>
        <taxon>Bacteria</taxon>
        <taxon>Pseudomonadati</taxon>
        <taxon>Pseudomonadota</taxon>
        <taxon>Alphaproteobacteria</taxon>
        <taxon>Parvularculales</taxon>
        <taxon>Parvularculaceae</taxon>
        <taxon>Aquisalinus</taxon>
    </lineage>
</organism>
<feature type="transmembrane region" description="Helical" evidence="1">
    <location>
        <begin position="465"/>
        <end position="484"/>
    </location>
</feature>
<evidence type="ECO:0000313" key="2">
    <source>
        <dbReference type="EMBL" id="GGC95366.1"/>
    </source>
</evidence>
<feature type="transmembrane region" description="Helical" evidence="1">
    <location>
        <begin position="223"/>
        <end position="244"/>
    </location>
</feature>
<feature type="transmembrane region" description="Helical" evidence="1">
    <location>
        <begin position="30"/>
        <end position="51"/>
    </location>
</feature>
<dbReference type="PANTHER" id="PTHR30282">
    <property type="entry name" value="P-AMINOBENZOYL GLUTAMATE TRANSPORTER"/>
    <property type="match status" value="1"/>
</dbReference>
<reference evidence="2" key="1">
    <citation type="journal article" date="2014" name="Int. J. Syst. Evol. Microbiol.">
        <title>Complete genome sequence of Corynebacterium casei LMG S-19264T (=DSM 44701T), isolated from a smear-ripened cheese.</title>
        <authorList>
            <consortium name="US DOE Joint Genome Institute (JGI-PGF)"/>
            <person name="Walter F."/>
            <person name="Albersmeier A."/>
            <person name="Kalinowski J."/>
            <person name="Ruckert C."/>
        </authorList>
    </citation>
    <scope>NUCLEOTIDE SEQUENCE</scope>
    <source>
        <strain evidence="2">CGMCC 1.12921</strain>
    </source>
</reference>
<dbReference type="PANTHER" id="PTHR30282:SF1">
    <property type="entry name" value="ABGT FAMILY TRANSPORTER"/>
    <property type="match status" value="1"/>
</dbReference>
<dbReference type="Proteomes" id="UP000613582">
    <property type="component" value="Unassembled WGS sequence"/>
</dbReference>
<dbReference type="RefSeq" id="WP_188159282.1">
    <property type="nucleotide sequence ID" value="NZ_BMGH01000001.1"/>
</dbReference>
<dbReference type="InterPro" id="IPR004697">
    <property type="entry name" value="AbgT"/>
</dbReference>
<feature type="transmembrane region" description="Helical" evidence="1">
    <location>
        <begin position="505"/>
        <end position="523"/>
    </location>
</feature>
<proteinExistence type="predicted"/>
<gene>
    <name evidence="2" type="ORF">GCM10011342_00220</name>
</gene>
<feature type="transmembrane region" description="Helical" evidence="1">
    <location>
        <begin position="326"/>
        <end position="348"/>
    </location>
</feature>
<feature type="transmembrane region" description="Helical" evidence="1">
    <location>
        <begin position="149"/>
        <end position="165"/>
    </location>
</feature>
<protein>
    <submittedName>
        <fullName evidence="2">Membrane protein</fullName>
    </submittedName>
</protein>
<keyword evidence="1" id="KW-0812">Transmembrane</keyword>
<feature type="transmembrane region" description="Helical" evidence="1">
    <location>
        <begin position="369"/>
        <end position="388"/>
    </location>
</feature>
<accession>A0A8J2Y6X9</accession>
<feature type="transmembrane region" description="Helical" evidence="1">
    <location>
        <begin position="93"/>
        <end position="110"/>
    </location>
</feature>
<feature type="transmembrane region" description="Helical" evidence="1">
    <location>
        <begin position="408"/>
        <end position="428"/>
    </location>
</feature>
<keyword evidence="3" id="KW-1185">Reference proteome</keyword>
<keyword evidence="1" id="KW-1133">Transmembrane helix</keyword>
<evidence type="ECO:0000256" key="1">
    <source>
        <dbReference type="SAM" id="Phobius"/>
    </source>
</evidence>
<keyword evidence="1" id="KW-0472">Membrane</keyword>
<comment type="caution">
    <text evidence="2">The sequence shown here is derived from an EMBL/GenBank/DDBJ whole genome shotgun (WGS) entry which is preliminary data.</text>
</comment>
<dbReference type="GO" id="GO:0015558">
    <property type="term" value="F:secondary active p-aminobenzoyl-glutamate transmembrane transporter activity"/>
    <property type="evidence" value="ECO:0007669"/>
    <property type="project" value="InterPro"/>
</dbReference>
<dbReference type="Pfam" id="PF03806">
    <property type="entry name" value="ABG_transport"/>
    <property type="match status" value="1"/>
</dbReference>